<protein>
    <recommendedName>
        <fullName evidence="3">deoxyribonuclease II</fullName>
        <ecNumber evidence="3">3.1.22.1</ecNumber>
    </recommendedName>
</protein>
<dbReference type="AlphaFoldDB" id="A0A8J7T815"/>
<evidence type="ECO:0000313" key="5">
    <source>
        <dbReference type="EMBL" id="MBN3313181.1"/>
    </source>
</evidence>
<proteinExistence type="inferred from homology"/>
<organism evidence="5 6">
    <name type="scientific">Atractosteus spatula</name>
    <name type="common">Alligator gar</name>
    <name type="synonym">Lepisosteus spatula</name>
    <dbReference type="NCBI Taxonomy" id="7917"/>
    <lineage>
        <taxon>Eukaryota</taxon>
        <taxon>Metazoa</taxon>
        <taxon>Chordata</taxon>
        <taxon>Craniata</taxon>
        <taxon>Vertebrata</taxon>
        <taxon>Euteleostomi</taxon>
        <taxon>Actinopterygii</taxon>
        <taxon>Neopterygii</taxon>
        <taxon>Holostei</taxon>
        <taxon>Semionotiformes</taxon>
        <taxon>Lepisosteidae</taxon>
        <taxon>Atractosteus</taxon>
    </lineage>
</organism>
<reference evidence="5" key="1">
    <citation type="journal article" date="2021" name="Cell">
        <title>Tracing the genetic footprints of vertebrate landing in non-teleost ray-finned fishes.</title>
        <authorList>
            <person name="Bi X."/>
            <person name="Wang K."/>
            <person name="Yang L."/>
            <person name="Pan H."/>
            <person name="Jiang H."/>
            <person name="Wei Q."/>
            <person name="Fang M."/>
            <person name="Yu H."/>
            <person name="Zhu C."/>
            <person name="Cai Y."/>
            <person name="He Y."/>
            <person name="Gan X."/>
            <person name="Zeng H."/>
            <person name="Yu D."/>
            <person name="Zhu Y."/>
            <person name="Jiang H."/>
            <person name="Qiu Q."/>
            <person name="Yang H."/>
            <person name="Zhang Y.E."/>
            <person name="Wang W."/>
            <person name="Zhu M."/>
            <person name="He S."/>
            <person name="Zhang G."/>
        </authorList>
    </citation>
    <scope>NUCLEOTIDE SEQUENCE</scope>
    <source>
        <strain evidence="5">Allg_001</strain>
    </source>
</reference>
<gene>
    <name evidence="5" type="primary">Dnase2_1</name>
    <name evidence="5" type="ORF">GTO95_0017500</name>
</gene>
<sequence>MQLPEARPFGIMVDHSKWCVMKGGGGAVCTSRPGGPHWTCIADTNREISQTRRGGGAVCTSRPGVWKAFLTVVDTFEDCQ</sequence>
<evidence type="ECO:0000256" key="2">
    <source>
        <dbReference type="ARBA" id="ARBA00007527"/>
    </source>
</evidence>
<comment type="similarity">
    <text evidence="2">Belongs to the DNase II family.</text>
</comment>
<accession>A0A8J7T815</accession>
<evidence type="ECO:0000256" key="1">
    <source>
        <dbReference type="ARBA" id="ARBA00000447"/>
    </source>
</evidence>
<dbReference type="GO" id="GO:0004531">
    <property type="term" value="F:deoxyribonuclease II activity"/>
    <property type="evidence" value="ECO:0007669"/>
    <property type="project" value="UniProtKB-EC"/>
</dbReference>
<name>A0A8J7T815_ATRSP</name>
<dbReference type="EMBL" id="JAAWVO010010883">
    <property type="protein sequence ID" value="MBN3313181.1"/>
    <property type="molecule type" value="Genomic_DNA"/>
</dbReference>
<dbReference type="PANTHER" id="PTHR10858:SF23">
    <property type="entry name" value="DEOXYRIBONUCLEASE II"/>
    <property type="match status" value="1"/>
</dbReference>
<dbReference type="Proteomes" id="UP000736164">
    <property type="component" value="Unassembled WGS sequence"/>
</dbReference>
<feature type="non-terminal residue" evidence="5">
    <location>
        <position position="80"/>
    </location>
</feature>
<dbReference type="PANTHER" id="PTHR10858">
    <property type="entry name" value="DEOXYRIBONUCLEASE II"/>
    <property type="match status" value="1"/>
</dbReference>
<comment type="caution">
    <text evidence="5">The sequence shown here is derived from an EMBL/GenBank/DDBJ whole genome shotgun (WGS) entry which is preliminary data.</text>
</comment>
<keyword evidence="4" id="KW-0378">Hydrolase</keyword>
<keyword evidence="6" id="KW-1185">Reference proteome</keyword>
<dbReference type="GO" id="GO:0006309">
    <property type="term" value="P:apoptotic DNA fragmentation"/>
    <property type="evidence" value="ECO:0007669"/>
    <property type="project" value="TreeGrafter"/>
</dbReference>
<evidence type="ECO:0000256" key="4">
    <source>
        <dbReference type="ARBA" id="ARBA00022801"/>
    </source>
</evidence>
<evidence type="ECO:0000256" key="3">
    <source>
        <dbReference type="ARBA" id="ARBA00012036"/>
    </source>
</evidence>
<dbReference type="InterPro" id="IPR004947">
    <property type="entry name" value="DNase_II"/>
</dbReference>
<dbReference type="EC" id="3.1.22.1" evidence="3"/>
<feature type="non-terminal residue" evidence="5">
    <location>
        <position position="1"/>
    </location>
</feature>
<evidence type="ECO:0000313" key="6">
    <source>
        <dbReference type="Proteomes" id="UP000736164"/>
    </source>
</evidence>
<comment type="catalytic activity">
    <reaction evidence="1">
        <text>Endonucleolytic cleavage to nucleoside 3'-phosphates and 3'-phosphooligonucleotide end-products.</text>
        <dbReference type="EC" id="3.1.22.1"/>
    </reaction>
</comment>
<dbReference type="Pfam" id="PF03265">
    <property type="entry name" value="DNase_II"/>
    <property type="match status" value="1"/>
</dbReference>